<feature type="region of interest" description="Disordered" evidence="1">
    <location>
        <begin position="10"/>
        <end position="37"/>
    </location>
</feature>
<name>U3N953_9BACT</name>
<organism evidence="2">
    <name type="scientific">uncultured bacterium EB3</name>
    <dbReference type="NCBI Taxonomy" id="1348856"/>
    <lineage>
        <taxon>Bacteria</taxon>
        <taxon>environmental samples</taxon>
    </lineage>
</organism>
<evidence type="ECO:0000256" key="1">
    <source>
        <dbReference type="SAM" id="MobiDB-lite"/>
    </source>
</evidence>
<sequence length="37" mass="3475">MVYGSICISSGNSTCGGAGPAGAPGNPFDGSRDSGAR</sequence>
<proteinExistence type="predicted"/>
<dbReference type="EMBL" id="KF176930">
    <property type="protein sequence ID" value="AGW28775.1"/>
    <property type="molecule type" value="Genomic_DNA"/>
</dbReference>
<accession>U3N953</accession>
<dbReference type="AlphaFoldDB" id="U3N953"/>
<reference evidence="2" key="1">
    <citation type="journal article" date="2014" name="J. Antimicrob. Chemother.">
        <title>Effects of selective digestive decontamination (SDD) on the gut resistome.</title>
        <authorList>
            <person name="Buelow E."/>
            <person name="Gonzalez T.B."/>
            <person name="Versluis D."/>
            <person name="Oostdijk E.A."/>
            <person name="Ogilvie L.A."/>
            <person name="van Mourik M.S."/>
            <person name="Oosterink E."/>
            <person name="van Passel M.W."/>
            <person name="Smidt H."/>
            <person name="D'Andrea M.M."/>
            <person name="de Been M."/>
            <person name="Jones B.V."/>
            <person name="Willems R.J."/>
            <person name="Bonten M.J."/>
            <person name="van Schaik W."/>
        </authorList>
    </citation>
    <scope>NUCLEOTIDE SEQUENCE</scope>
</reference>
<protein>
    <submittedName>
        <fullName evidence="2">Uncharacterized protein</fullName>
    </submittedName>
</protein>
<evidence type="ECO:0000313" key="2">
    <source>
        <dbReference type="EMBL" id="AGW28775.1"/>
    </source>
</evidence>